<dbReference type="InterPro" id="IPR052088">
    <property type="entry name" value="E3_ubiquitin-ligase_SINA"/>
</dbReference>
<evidence type="ECO:0000256" key="11">
    <source>
        <dbReference type="SAM" id="MobiDB-lite"/>
    </source>
</evidence>
<dbReference type="Gene3D" id="3.30.40.10">
    <property type="entry name" value="Zinc/RING finger domain, C3HC4 (zinc finger)"/>
    <property type="match status" value="1"/>
</dbReference>
<evidence type="ECO:0000256" key="6">
    <source>
        <dbReference type="ARBA" id="ARBA00022723"/>
    </source>
</evidence>
<dbReference type="STRING" id="4533.J3LJX9"/>
<dbReference type="GO" id="GO:0005737">
    <property type="term" value="C:cytoplasm"/>
    <property type="evidence" value="ECO:0007669"/>
    <property type="project" value="TreeGrafter"/>
</dbReference>
<keyword evidence="7 10" id="KW-0863">Zinc-finger</keyword>
<feature type="domain" description="SIAH-type" evidence="12">
    <location>
        <begin position="98"/>
        <end position="156"/>
    </location>
</feature>
<dbReference type="GO" id="GO:0061630">
    <property type="term" value="F:ubiquitin protein ligase activity"/>
    <property type="evidence" value="ECO:0007669"/>
    <property type="project" value="UniProtKB-EC"/>
</dbReference>
<evidence type="ECO:0000256" key="2">
    <source>
        <dbReference type="ARBA" id="ARBA00004906"/>
    </source>
</evidence>
<reference evidence="13" key="1">
    <citation type="journal article" date="2013" name="Nat. Commun.">
        <title>Whole-genome sequencing of Oryza brachyantha reveals mechanisms underlying Oryza genome evolution.</title>
        <authorList>
            <person name="Chen J."/>
            <person name="Huang Q."/>
            <person name="Gao D."/>
            <person name="Wang J."/>
            <person name="Lang Y."/>
            <person name="Liu T."/>
            <person name="Li B."/>
            <person name="Bai Z."/>
            <person name="Luis Goicoechea J."/>
            <person name="Liang C."/>
            <person name="Chen C."/>
            <person name="Zhang W."/>
            <person name="Sun S."/>
            <person name="Liao Y."/>
            <person name="Zhang X."/>
            <person name="Yang L."/>
            <person name="Song C."/>
            <person name="Wang M."/>
            <person name="Shi J."/>
            <person name="Liu G."/>
            <person name="Liu J."/>
            <person name="Zhou H."/>
            <person name="Zhou W."/>
            <person name="Yu Q."/>
            <person name="An N."/>
            <person name="Chen Y."/>
            <person name="Cai Q."/>
            <person name="Wang B."/>
            <person name="Liu B."/>
            <person name="Min J."/>
            <person name="Huang Y."/>
            <person name="Wu H."/>
            <person name="Li Z."/>
            <person name="Zhang Y."/>
            <person name="Yin Y."/>
            <person name="Song W."/>
            <person name="Jiang J."/>
            <person name="Jackson S.A."/>
            <person name="Wing R.A."/>
            <person name="Wang J."/>
            <person name="Chen M."/>
        </authorList>
    </citation>
    <scope>NUCLEOTIDE SEQUENCE [LARGE SCALE GENOMIC DNA]</scope>
    <source>
        <strain evidence="13">cv. IRGC 101232</strain>
    </source>
</reference>
<feature type="compositionally biased region" description="Basic and acidic residues" evidence="11">
    <location>
        <begin position="330"/>
        <end position="342"/>
    </location>
</feature>
<dbReference type="PANTHER" id="PTHR10315">
    <property type="entry name" value="E3 UBIQUITIN PROTEIN LIGASE SIAH"/>
    <property type="match status" value="1"/>
</dbReference>
<dbReference type="InterPro" id="IPR013083">
    <property type="entry name" value="Znf_RING/FYVE/PHD"/>
</dbReference>
<dbReference type="InterPro" id="IPR049548">
    <property type="entry name" value="Sina-like_RING"/>
</dbReference>
<feature type="region of interest" description="Disordered" evidence="11">
    <location>
        <begin position="322"/>
        <end position="379"/>
    </location>
</feature>
<dbReference type="EnsemblPlants" id="OB03G13550.1">
    <property type="protein sequence ID" value="OB03G13550.1"/>
    <property type="gene ID" value="OB03G13550"/>
</dbReference>
<evidence type="ECO:0000256" key="1">
    <source>
        <dbReference type="ARBA" id="ARBA00000900"/>
    </source>
</evidence>
<keyword evidence="6" id="KW-0479">Metal-binding</keyword>
<dbReference type="InterPro" id="IPR013010">
    <property type="entry name" value="Znf_SIAH"/>
</dbReference>
<organism evidence="13">
    <name type="scientific">Oryza brachyantha</name>
    <name type="common">malo sina</name>
    <dbReference type="NCBI Taxonomy" id="4533"/>
    <lineage>
        <taxon>Eukaryota</taxon>
        <taxon>Viridiplantae</taxon>
        <taxon>Streptophyta</taxon>
        <taxon>Embryophyta</taxon>
        <taxon>Tracheophyta</taxon>
        <taxon>Spermatophyta</taxon>
        <taxon>Magnoliopsida</taxon>
        <taxon>Liliopsida</taxon>
        <taxon>Poales</taxon>
        <taxon>Poaceae</taxon>
        <taxon>BOP clade</taxon>
        <taxon>Oryzoideae</taxon>
        <taxon>Oryzeae</taxon>
        <taxon>Oryzinae</taxon>
        <taxon>Oryza</taxon>
    </lineage>
</organism>
<dbReference type="OMA" id="TINIQAC"/>
<reference evidence="13" key="2">
    <citation type="submission" date="2013-04" db="UniProtKB">
        <authorList>
            <consortium name="EnsemblPlants"/>
        </authorList>
    </citation>
    <scope>IDENTIFICATION</scope>
</reference>
<dbReference type="PANTHER" id="PTHR10315:SF162">
    <property type="entry name" value="RING-TYPE E3 UBIQUITIN TRANSFERASE"/>
    <property type="match status" value="1"/>
</dbReference>
<dbReference type="Proteomes" id="UP000006038">
    <property type="component" value="Chromosome 3"/>
</dbReference>
<protein>
    <recommendedName>
        <fullName evidence="4">RING-type E3 ubiquitin transferase</fullName>
        <ecNumber evidence="4">2.3.2.27</ecNumber>
    </recommendedName>
</protein>
<dbReference type="PROSITE" id="PS51081">
    <property type="entry name" value="ZF_SIAH"/>
    <property type="match status" value="1"/>
</dbReference>
<evidence type="ECO:0000259" key="12">
    <source>
        <dbReference type="PROSITE" id="PS51081"/>
    </source>
</evidence>
<evidence type="ECO:0000256" key="7">
    <source>
        <dbReference type="ARBA" id="ARBA00022771"/>
    </source>
</evidence>
<dbReference type="AlphaFoldDB" id="J3LJX9"/>
<proteinExistence type="inferred from homology"/>
<feature type="compositionally biased region" description="Gly residues" evidence="11">
    <location>
        <begin position="343"/>
        <end position="354"/>
    </location>
</feature>
<comment type="catalytic activity">
    <reaction evidence="1">
        <text>S-ubiquitinyl-[E2 ubiquitin-conjugating enzyme]-L-cysteine + [acceptor protein]-L-lysine = [E2 ubiquitin-conjugating enzyme]-L-cysteine + N(6)-ubiquitinyl-[acceptor protein]-L-lysine.</text>
        <dbReference type="EC" id="2.3.2.27"/>
    </reaction>
</comment>
<sequence>MAKVWRKRKAPASIPGRCRRPPSTRAVAGVTVLEADALECGVCCLPLSPPIFQCQVGHVVCFRCRYKLWLTGAGKCHVCGVAVAAYRRCRAMERLVASIRVACPHAAHGCTFLPAYHDLDAHRLVCRHAPCHCPGDACGFVGSAAALLDHFAAAHNWPCTTNVRAGEMVSAHLRDGFTFLRVHHHRRGSATFSDHLIMLNVTREPLGRAISVLCIRPHAAEQPAMQCELLFVSRFGYNGDGDMCRSHYQKSEFHIGCTDLADGLPDRKQCFQFVVPWCVLEDDDQGGIQIKKQGKFCLTMKKHLVPRNRRFLDEEHTEVPLGDTAPVCEQKSKPLRRGDDNRGGGGGAPVTGDGGEIDSPLQIEEQTTRGIIMGEDELG</sequence>
<name>J3LJX9_ORYBR</name>
<dbReference type="SUPFAM" id="SSF49599">
    <property type="entry name" value="TRAF domain-like"/>
    <property type="match status" value="1"/>
</dbReference>
<dbReference type="UniPathway" id="UPA00143"/>
<evidence type="ECO:0000313" key="13">
    <source>
        <dbReference type="EnsemblPlants" id="OB03G13550.1"/>
    </source>
</evidence>
<dbReference type="CDD" id="cd16571">
    <property type="entry name" value="RING-HC_SIAHs"/>
    <property type="match status" value="1"/>
</dbReference>
<keyword evidence="5" id="KW-0808">Transferase</keyword>
<evidence type="ECO:0000256" key="5">
    <source>
        <dbReference type="ARBA" id="ARBA00022679"/>
    </source>
</evidence>
<dbReference type="Pfam" id="PF21362">
    <property type="entry name" value="Sina_RING"/>
    <property type="match status" value="1"/>
</dbReference>
<dbReference type="GO" id="GO:0008270">
    <property type="term" value="F:zinc ion binding"/>
    <property type="evidence" value="ECO:0007669"/>
    <property type="project" value="UniProtKB-KW"/>
</dbReference>
<dbReference type="GO" id="GO:0016567">
    <property type="term" value="P:protein ubiquitination"/>
    <property type="evidence" value="ECO:0007669"/>
    <property type="project" value="UniProtKB-UniPathway"/>
</dbReference>
<dbReference type="eggNOG" id="KOG3002">
    <property type="taxonomic scope" value="Eukaryota"/>
</dbReference>
<comment type="similarity">
    <text evidence="3">Belongs to the SINA (Seven in absentia) family.</text>
</comment>
<evidence type="ECO:0000313" key="14">
    <source>
        <dbReference type="Proteomes" id="UP000006038"/>
    </source>
</evidence>
<comment type="pathway">
    <text evidence="2">Protein modification; protein ubiquitination.</text>
</comment>
<dbReference type="EC" id="2.3.2.27" evidence="4"/>
<evidence type="ECO:0000256" key="9">
    <source>
        <dbReference type="ARBA" id="ARBA00022833"/>
    </source>
</evidence>
<dbReference type="HOGENOM" id="CLU_040603_3_1_1"/>
<accession>J3LJX9</accession>
<evidence type="ECO:0000256" key="10">
    <source>
        <dbReference type="PROSITE-ProRule" id="PRU00455"/>
    </source>
</evidence>
<keyword evidence="8" id="KW-0833">Ubl conjugation pathway</keyword>
<evidence type="ECO:0000256" key="4">
    <source>
        <dbReference type="ARBA" id="ARBA00012483"/>
    </source>
</evidence>
<dbReference type="Gramene" id="OB03G13550.1">
    <property type="protein sequence ID" value="OB03G13550.1"/>
    <property type="gene ID" value="OB03G13550"/>
</dbReference>
<keyword evidence="14" id="KW-1185">Reference proteome</keyword>
<evidence type="ECO:0000256" key="8">
    <source>
        <dbReference type="ARBA" id="ARBA00022786"/>
    </source>
</evidence>
<evidence type="ECO:0000256" key="3">
    <source>
        <dbReference type="ARBA" id="ARBA00009119"/>
    </source>
</evidence>
<keyword evidence="9" id="KW-0862">Zinc</keyword>